<evidence type="ECO:0000313" key="1">
    <source>
        <dbReference type="EMBL" id="MCW1913935.1"/>
    </source>
</evidence>
<proteinExistence type="predicted"/>
<dbReference type="RefSeq" id="WP_264513437.1">
    <property type="nucleotide sequence ID" value="NZ_JAPDDR010000004.1"/>
</dbReference>
<sequence>MILRWLLPGLALITPAQAERYEFWLNRFGCIRLDTAAAAPKIEFEQGNKQGEEIVWQADLTAVDKSTFKTKAGTTFKLVKLEKPVVNDENRHINSGDWQIEITGKGKEYQLVRDKLPFVAFGDSNKPIFFGEEVKK</sequence>
<accession>A0ABT3G285</accession>
<dbReference type="Proteomes" id="UP001165653">
    <property type="component" value="Unassembled WGS sequence"/>
</dbReference>
<organism evidence="1 2">
    <name type="scientific">Luteolibacter rhizosphaerae</name>
    <dbReference type="NCBI Taxonomy" id="2989719"/>
    <lineage>
        <taxon>Bacteria</taxon>
        <taxon>Pseudomonadati</taxon>
        <taxon>Verrucomicrobiota</taxon>
        <taxon>Verrucomicrobiia</taxon>
        <taxon>Verrucomicrobiales</taxon>
        <taxon>Verrucomicrobiaceae</taxon>
        <taxon>Luteolibacter</taxon>
    </lineage>
</organism>
<comment type="caution">
    <text evidence="1">The sequence shown here is derived from an EMBL/GenBank/DDBJ whole genome shotgun (WGS) entry which is preliminary data.</text>
</comment>
<gene>
    <name evidence="1" type="ORF">OJ996_10135</name>
</gene>
<dbReference type="EMBL" id="JAPDDR010000004">
    <property type="protein sequence ID" value="MCW1913935.1"/>
    <property type="molecule type" value="Genomic_DNA"/>
</dbReference>
<reference evidence="1" key="1">
    <citation type="submission" date="2022-10" db="EMBL/GenBank/DDBJ databases">
        <title>Luteolibacter sp. GHJ8, whole genome shotgun sequencing project.</title>
        <authorList>
            <person name="Zhao G."/>
            <person name="Shen L."/>
        </authorList>
    </citation>
    <scope>NUCLEOTIDE SEQUENCE</scope>
    <source>
        <strain evidence="1">GHJ8</strain>
    </source>
</reference>
<keyword evidence="2" id="KW-1185">Reference proteome</keyword>
<protein>
    <submittedName>
        <fullName evidence="1">Uncharacterized protein</fullName>
    </submittedName>
</protein>
<name>A0ABT3G285_9BACT</name>
<evidence type="ECO:0000313" key="2">
    <source>
        <dbReference type="Proteomes" id="UP001165653"/>
    </source>
</evidence>